<evidence type="ECO:0000313" key="1">
    <source>
        <dbReference type="EMBL" id="KAG7526065.1"/>
    </source>
</evidence>
<protein>
    <submittedName>
        <fullName evidence="1">Uncharacterized protein</fullName>
    </submittedName>
</protein>
<accession>A0AAV6T9C2</accession>
<evidence type="ECO:0000313" key="2">
    <source>
        <dbReference type="Proteomes" id="UP000693946"/>
    </source>
</evidence>
<dbReference type="EMBL" id="JAGKHQ010000001">
    <property type="protein sequence ID" value="KAG7526065.1"/>
    <property type="molecule type" value="Genomic_DNA"/>
</dbReference>
<proteinExistence type="predicted"/>
<reference evidence="1 2" key="1">
    <citation type="journal article" date="2021" name="Sci. Rep.">
        <title>Chromosome anchoring in Senegalese sole (Solea senegalensis) reveals sex-associated markers and genome rearrangements in flatfish.</title>
        <authorList>
            <person name="Guerrero-Cozar I."/>
            <person name="Gomez-Garrido J."/>
            <person name="Berbel C."/>
            <person name="Martinez-Blanch J.F."/>
            <person name="Alioto T."/>
            <person name="Claros M.G."/>
            <person name="Gagnaire P.A."/>
            <person name="Manchado M."/>
        </authorList>
    </citation>
    <scope>NUCLEOTIDE SEQUENCE [LARGE SCALE GENOMIC DNA]</scope>
    <source>
        <strain evidence="1">Sse05_10M</strain>
    </source>
</reference>
<organism evidence="1 2">
    <name type="scientific">Solea senegalensis</name>
    <name type="common">Senegalese sole</name>
    <dbReference type="NCBI Taxonomy" id="28829"/>
    <lineage>
        <taxon>Eukaryota</taxon>
        <taxon>Metazoa</taxon>
        <taxon>Chordata</taxon>
        <taxon>Craniata</taxon>
        <taxon>Vertebrata</taxon>
        <taxon>Euteleostomi</taxon>
        <taxon>Actinopterygii</taxon>
        <taxon>Neopterygii</taxon>
        <taxon>Teleostei</taxon>
        <taxon>Neoteleostei</taxon>
        <taxon>Acanthomorphata</taxon>
        <taxon>Carangaria</taxon>
        <taxon>Pleuronectiformes</taxon>
        <taxon>Pleuronectoidei</taxon>
        <taxon>Soleidae</taxon>
        <taxon>Solea</taxon>
    </lineage>
</organism>
<comment type="caution">
    <text evidence="1">The sequence shown here is derived from an EMBL/GenBank/DDBJ whole genome shotgun (WGS) entry which is preliminary data.</text>
</comment>
<keyword evidence="2" id="KW-1185">Reference proteome</keyword>
<name>A0AAV6T9C2_SOLSE</name>
<dbReference type="AlphaFoldDB" id="A0AAV6T9C2"/>
<dbReference type="Proteomes" id="UP000693946">
    <property type="component" value="Linkage Group LG1"/>
</dbReference>
<gene>
    <name evidence="1" type="ORF">JOB18_036307</name>
</gene>
<sequence length="69" mass="7633">MRDQFRGVKVLSKDLILSHDVSKNVRNVIIKASSTQNEQHTNPGPSCTGTVLSPRQWVDITQSTLTANL</sequence>